<reference evidence="2" key="1">
    <citation type="submission" date="2016-10" db="EMBL/GenBank/DDBJ databases">
        <authorList>
            <person name="Varghese N."/>
            <person name="Submissions S."/>
        </authorList>
    </citation>
    <scope>NUCLEOTIDE SEQUENCE [LARGE SCALE GENOMIC DNA]</scope>
    <source>
        <strain evidence="2">DSM 23313</strain>
    </source>
</reference>
<evidence type="ECO:0008006" key="3">
    <source>
        <dbReference type="Google" id="ProtNLM"/>
    </source>
</evidence>
<protein>
    <recommendedName>
        <fullName evidence="3">IPExxxVDY family protein</fullName>
    </recommendedName>
</protein>
<accession>A0A1G8FZN9</accession>
<dbReference type="AlphaFoldDB" id="A0A1G8FZN9"/>
<dbReference type="RefSeq" id="WP_090409917.1">
    <property type="nucleotide sequence ID" value="NZ_FNDQ01000021.1"/>
</dbReference>
<dbReference type="InterPro" id="IPR047690">
    <property type="entry name" value="IPExxxVDY_fam"/>
</dbReference>
<sequence length="163" mass="19135">MGMVKYRLDDLIDYEDYKLIAIHSSRKEDYKVVYFINAVLEIFLERSKNDVDIHTEDGRATFSFFEYDDIDHHVYWKLVSNKAFLTPESGVDSPLFTSVHHPITKQGYLVPELKVVDYLIKIEEADYQFDIGTIIEKLNSIKIISTAYEIKQETLKNKNNLIF</sequence>
<organism evidence="1 2">
    <name type="scientific">Myroides phaeus</name>
    <dbReference type="NCBI Taxonomy" id="702745"/>
    <lineage>
        <taxon>Bacteria</taxon>
        <taxon>Pseudomonadati</taxon>
        <taxon>Bacteroidota</taxon>
        <taxon>Flavobacteriia</taxon>
        <taxon>Flavobacteriales</taxon>
        <taxon>Flavobacteriaceae</taxon>
        <taxon>Myroides</taxon>
    </lineage>
</organism>
<evidence type="ECO:0000313" key="1">
    <source>
        <dbReference type="EMBL" id="SDH87611.1"/>
    </source>
</evidence>
<dbReference type="EMBL" id="FNDQ01000021">
    <property type="protein sequence ID" value="SDH87611.1"/>
    <property type="molecule type" value="Genomic_DNA"/>
</dbReference>
<evidence type="ECO:0000313" key="2">
    <source>
        <dbReference type="Proteomes" id="UP000243588"/>
    </source>
</evidence>
<gene>
    <name evidence="1" type="ORF">SAMN05421818_1212</name>
</gene>
<dbReference type="STRING" id="702745.SAMN05421818_1212"/>
<dbReference type="Proteomes" id="UP000243588">
    <property type="component" value="Unassembled WGS sequence"/>
</dbReference>
<keyword evidence="2" id="KW-1185">Reference proteome</keyword>
<name>A0A1G8FZN9_9FLAO</name>
<dbReference type="NCBIfam" id="NF033205">
    <property type="entry name" value="IPExxxVDY"/>
    <property type="match status" value="1"/>
</dbReference>
<proteinExistence type="predicted"/>